<accession>A0A0S4JKK0</accession>
<feature type="region of interest" description="Disordered" evidence="1">
    <location>
        <begin position="699"/>
        <end position="724"/>
    </location>
</feature>
<protein>
    <submittedName>
        <fullName evidence="2">Uncharacterized protein</fullName>
    </submittedName>
</protein>
<dbReference type="VEuPathDB" id="TriTrypDB:BSAL_22990"/>
<sequence length="1506" mass="160765">MTSTSPSHRLRDLTTHERRHVQATVDSIERCVGDLYRIATTTTTSSSEVQQQQQSPSIASNMTQQYPLPSLLRSLLDVISLDESMAGGLVKTTRTVPILRQLLERRLDLEHHIIGNTDAETAATHPTTTTEDATMKHLRDQVRWIFQSSLPTVARLLRVLIISSHSRRAFHGFMQQGRSSRAFIDLLRHQDSLVDGARALSHVLQYSQDAKEVLDLLVKPASEGGGGLLEVLHAMAHDAAVVWSTIPLLTSTHNNQWGKQPSPSGSPMEVGLLTSTLMFMGAVVGVTPRPATAVVWSMSNLFASVLIPLILERESCWYSAAFSVGDSTAASAVEVSPARGGGSSNTAMHMTQLSIQVLKEECVQLACVLATTLSSIVEHHQQFSTVDEAITATSPSTSTLGEVEVTTSLAHLDTLRSIMHTLLHYAANHGLPSSPLDAQLVLFWSACSSTSSTASSSSSTALLAAGDTSAVAGWWMHHTVYRCREHLTVIRRHNLDAKAVQRALLSILHDIQQTPAASDIAAQHYAFVLGRLPGGMKTLVGTLSTVDEEVSSTSCAVLISVLRAAPQLRGGSTTTTATTDISSPSASGLSSTSASFASSSLFTDQQDLAEYRRHPVHQFDALDGILLLRDMLDDYSDDVLSGAVGILSACATSLGRVVGEMEHHGVFRRLRVLAFRIANKRLPRALSLPTAAPFSSCAASPEALRGREDSTANAAEDDEDDHENPRTLLPLSALCCDCMGRLPPPALRAVFAENPEDLVKPLLRAWWTHINAMITQHSSQSESSSAQFSFPAGRAIFPLVSPFTRWLCNVARVFGGSMVLSAIPLIGNAADDCGSATSSSSTHEGSHLWMSQWARFTLSVGGVDATVALTTSLMRVLQEGCLSVLSTPTAKVPTPAKQREEGEEAEDGNPPSASPAVAAATDAAVEQFSATIHDLACVVFAMPFDSESKQLFVFGVFWELIAEVVSVAPRPIVSALCSTLYESLMGCLRVAVLSLAPAGIASIRHMVAVLDAWGLARQDEVANLLSTFVTREGNSLSITNRAVAVKLLLHILAPADEAHPPQVSSPNNGDQFPSPTNAGSGNNGVLLPTVSKEVRETFGLLWTKIILLCEDAVDDEQQQQQHHDDEDTVSCEALANVCFQALVRGADDYIASLMRTALLVLDSILYVHPEALASSPVTLPWLGSVADADEGHDILVALVPLINGLLSQAPSCRWTIAVDNYANDDVSHNGGSMLTFFVRLISCGACLEVPLKVLGIYGLWHCLELSTTGSPVVGSLRPSTARRGGRSATAEETRIAATLRSWNILLLLAHIQREAAELQQPEEAQAEIREACYMLTERIVLLSNNGSASGGGGNVGGSADAAAAPPSATTVSAGLEDVWQFMEMTVFARGALEAQACSLLLCVLQDDSSRAYFRSSSGGGGYHARPAAAAAAATTQLSHSSNPYADLLNELRHSLRQELFPTADAHERGGSLAAPAAIAAAAAQSSISNSQAYYALLQVEKYIAEL</sequence>
<gene>
    <name evidence="2" type="ORF">BSAL_22990</name>
</gene>
<feature type="region of interest" description="Disordered" evidence="1">
    <location>
        <begin position="891"/>
        <end position="916"/>
    </location>
</feature>
<feature type="region of interest" description="Disordered" evidence="1">
    <location>
        <begin position="1059"/>
        <end position="1081"/>
    </location>
</feature>
<dbReference type="EMBL" id="CYKH01001761">
    <property type="protein sequence ID" value="CUG89712.1"/>
    <property type="molecule type" value="Genomic_DNA"/>
</dbReference>
<proteinExistence type="predicted"/>
<organism evidence="2 3">
    <name type="scientific">Bodo saltans</name>
    <name type="common">Flagellated protozoan</name>
    <dbReference type="NCBI Taxonomy" id="75058"/>
    <lineage>
        <taxon>Eukaryota</taxon>
        <taxon>Discoba</taxon>
        <taxon>Euglenozoa</taxon>
        <taxon>Kinetoplastea</taxon>
        <taxon>Metakinetoplastina</taxon>
        <taxon>Eubodonida</taxon>
        <taxon>Bodonidae</taxon>
        <taxon>Bodo</taxon>
    </lineage>
</organism>
<name>A0A0S4JKK0_BODSA</name>
<evidence type="ECO:0000256" key="1">
    <source>
        <dbReference type="SAM" id="MobiDB-lite"/>
    </source>
</evidence>
<reference evidence="3" key="1">
    <citation type="submission" date="2015-09" db="EMBL/GenBank/DDBJ databases">
        <authorList>
            <consortium name="Pathogen Informatics"/>
        </authorList>
    </citation>
    <scope>NUCLEOTIDE SEQUENCE [LARGE SCALE GENOMIC DNA]</scope>
    <source>
        <strain evidence="3">Lake Konstanz</strain>
    </source>
</reference>
<evidence type="ECO:0000313" key="2">
    <source>
        <dbReference type="EMBL" id="CUG89712.1"/>
    </source>
</evidence>
<keyword evidence="3" id="KW-1185">Reference proteome</keyword>
<feature type="compositionally biased region" description="Polar residues" evidence="1">
    <location>
        <begin position="1062"/>
        <end position="1080"/>
    </location>
</feature>
<dbReference type="Proteomes" id="UP000051952">
    <property type="component" value="Unassembled WGS sequence"/>
</dbReference>
<evidence type="ECO:0000313" key="3">
    <source>
        <dbReference type="Proteomes" id="UP000051952"/>
    </source>
</evidence>